<dbReference type="Pfam" id="PF13692">
    <property type="entry name" value="Glyco_trans_1_4"/>
    <property type="match status" value="1"/>
</dbReference>
<dbReference type="Gene3D" id="3.40.50.2000">
    <property type="entry name" value="Glycogen Phosphorylase B"/>
    <property type="match status" value="1"/>
</dbReference>
<evidence type="ECO:0000313" key="1">
    <source>
        <dbReference type="EMBL" id="ERM81234.1"/>
    </source>
</evidence>
<sequence>MTPWKGDYLKSTVELMKGISSEYDVWFVDYPFTVKDVLTGMRKPNSMIPWKKIMGIENRIESFDNGTKEDKVNIFTAPPIIPSFWANNDQTFERLNKINYRIILRSVLKTMKGQNSYPDAIITAFNPFTSVGIKEFFPNVPNIYYCYDEISAAPWLKKHGGKMERKLMEEVDACVFTSDHLAKIKGLETKINKVVKNGVDIKVFAPFVKKELTSNSPKTIGYVGTIDDRFDTVLIKSVVEKMPNCHFLMVGRVLDQTVVEQLEGFPNVMFKPAVAITEVPGIMQTLDIAIIPYVKNKFTISIYPLKINEYLAIGLPVIMTSFSDLPEFEDLVKIADRPDTFVAAIEELLEKDSPALIEKRQAFAAENSWQKKASELISILRQFTD</sequence>
<dbReference type="PANTHER" id="PTHR12526:SF630">
    <property type="entry name" value="GLYCOSYLTRANSFERASE"/>
    <property type="match status" value="1"/>
</dbReference>
<proteinExistence type="predicted"/>
<name>U5BUM1_9BACT</name>
<reference evidence="1 2" key="1">
    <citation type="journal article" date="2013" name="Genome Announc.">
        <title>Draft Genome Sequence of the Psychrophilic and Alkaliphilic Rhodonellum psychrophilum Strain GCM71T.</title>
        <authorList>
            <person name="Hauptmann A.L."/>
            <person name="Glaring M.A."/>
            <person name="Hallin P.F."/>
            <person name="Prieme A."/>
            <person name="Stougaard P."/>
        </authorList>
    </citation>
    <scope>NUCLEOTIDE SEQUENCE [LARGE SCALE GENOMIC DNA]</scope>
    <source>
        <strain evidence="1 2">GCM71</strain>
    </source>
</reference>
<gene>
    <name evidence="1" type="ORF">P872_09065</name>
</gene>
<dbReference type="EMBL" id="AWXR01000057">
    <property type="protein sequence ID" value="ERM81234.1"/>
    <property type="molecule type" value="Genomic_DNA"/>
</dbReference>
<accession>U5BUM1</accession>
<comment type="caution">
    <text evidence="1">The sequence shown here is derived from an EMBL/GenBank/DDBJ whole genome shotgun (WGS) entry which is preliminary data.</text>
</comment>
<dbReference type="eggNOG" id="COG0438">
    <property type="taxonomic scope" value="Bacteria"/>
</dbReference>
<dbReference type="AlphaFoldDB" id="U5BUM1"/>
<dbReference type="SUPFAM" id="SSF53756">
    <property type="entry name" value="UDP-Glycosyltransferase/glycogen phosphorylase"/>
    <property type="match status" value="1"/>
</dbReference>
<keyword evidence="2" id="KW-1185">Reference proteome</keyword>
<dbReference type="PANTHER" id="PTHR12526">
    <property type="entry name" value="GLYCOSYLTRANSFERASE"/>
    <property type="match status" value="1"/>
</dbReference>
<protein>
    <recommendedName>
        <fullName evidence="3">Glycosyl transferase family 1 domain-containing protein</fullName>
    </recommendedName>
</protein>
<evidence type="ECO:0008006" key="3">
    <source>
        <dbReference type="Google" id="ProtNLM"/>
    </source>
</evidence>
<dbReference type="Proteomes" id="UP000016843">
    <property type="component" value="Unassembled WGS sequence"/>
</dbReference>
<evidence type="ECO:0000313" key="2">
    <source>
        <dbReference type="Proteomes" id="UP000016843"/>
    </source>
</evidence>
<organism evidence="1 2">
    <name type="scientific">Rhodonellum psychrophilum GCM71 = DSM 17998</name>
    <dbReference type="NCBI Taxonomy" id="1123057"/>
    <lineage>
        <taxon>Bacteria</taxon>
        <taxon>Pseudomonadati</taxon>
        <taxon>Bacteroidota</taxon>
        <taxon>Cytophagia</taxon>
        <taxon>Cytophagales</taxon>
        <taxon>Cytophagaceae</taxon>
        <taxon>Rhodonellum</taxon>
    </lineage>
</organism>